<evidence type="ECO:0000313" key="1">
    <source>
        <dbReference type="EMBL" id="ETK75766.1"/>
    </source>
</evidence>
<dbReference type="AlphaFoldDB" id="W2G0N5"/>
<gene>
    <name evidence="1" type="ORF">L915_17666</name>
</gene>
<sequence length="49" mass="5329">MSTTMKMTINMEKGGTGTLPVRCRQVGATVVPWLKTARLNAPILISQLN</sequence>
<dbReference type="EMBL" id="KI688736">
    <property type="protein sequence ID" value="ETK75766.1"/>
    <property type="molecule type" value="Genomic_DNA"/>
</dbReference>
<organism evidence="1">
    <name type="scientific">Phytophthora nicotianae</name>
    <name type="common">Potato buckeye rot agent</name>
    <name type="synonym">Phytophthora parasitica</name>
    <dbReference type="NCBI Taxonomy" id="4792"/>
    <lineage>
        <taxon>Eukaryota</taxon>
        <taxon>Sar</taxon>
        <taxon>Stramenopiles</taxon>
        <taxon>Oomycota</taxon>
        <taxon>Peronosporomycetes</taxon>
        <taxon>Peronosporales</taxon>
        <taxon>Peronosporaceae</taxon>
        <taxon>Phytophthora</taxon>
    </lineage>
</organism>
<reference evidence="1" key="1">
    <citation type="submission" date="2013-11" db="EMBL/GenBank/DDBJ databases">
        <title>The Genome Sequence of Phytophthora parasitica CJ02B3.</title>
        <authorList>
            <consortium name="The Broad Institute Genomics Platform"/>
            <person name="Russ C."/>
            <person name="Tyler B."/>
            <person name="Panabieres F."/>
            <person name="Shan W."/>
            <person name="Tripathy S."/>
            <person name="Grunwald N."/>
            <person name="Machado M."/>
            <person name="Johnson C.S."/>
            <person name="Arredondo F."/>
            <person name="Hong C."/>
            <person name="Coffey M."/>
            <person name="Young S.K."/>
            <person name="Zeng Q."/>
            <person name="Gargeya S."/>
            <person name="Fitzgerald M."/>
            <person name="Abouelleil A."/>
            <person name="Alvarado L."/>
            <person name="Chapman S.B."/>
            <person name="Gainer-Dewar J."/>
            <person name="Goldberg J."/>
            <person name="Griggs A."/>
            <person name="Gujja S."/>
            <person name="Hansen M."/>
            <person name="Howarth C."/>
            <person name="Imamovic A."/>
            <person name="Ireland A."/>
            <person name="Larimer J."/>
            <person name="McCowan C."/>
            <person name="Murphy C."/>
            <person name="Pearson M."/>
            <person name="Poon T.W."/>
            <person name="Priest M."/>
            <person name="Roberts A."/>
            <person name="Saif S."/>
            <person name="Shea T."/>
            <person name="Sykes S."/>
            <person name="Wortman J."/>
            <person name="Nusbaum C."/>
            <person name="Birren B."/>
        </authorList>
    </citation>
    <scope>NUCLEOTIDE SEQUENCE [LARGE SCALE GENOMIC DNA]</scope>
    <source>
        <strain evidence="1">CJ02B3</strain>
    </source>
</reference>
<accession>W2G0N5</accession>
<protein>
    <submittedName>
        <fullName evidence="1">Uncharacterized protein</fullName>
    </submittedName>
</protein>
<dbReference type="Proteomes" id="UP000053236">
    <property type="component" value="Unassembled WGS sequence"/>
</dbReference>
<name>W2G0N5_PHYNI</name>
<proteinExistence type="predicted"/>